<accession>A0A7C3VC54</accession>
<reference evidence="2" key="1">
    <citation type="journal article" date="2020" name="mSystems">
        <title>Genome- and Community-Level Interaction Insights into Carbon Utilization and Element Cycling Functions of Hydrothermarchaeota in Hydrothermal Sediment.</title>
        <authorList>
            <person name="Zhou Z."/>
            <person name="Liu Y."/>
            <person name="Xu W."/>
            <person name="Pan J."/>
            <person name="Luo Z.H."/>
            <person name="Li M."/>
        </authorList>
    </citation>
    <scope>NUCLEOTIDE SEQUENCE [LARGE SCALE GENOMIC DNA]</scope>
    <source>
        <strain evidence="2">SpSt-38</strain>
        <strain evidence="1">SpSt-87</strain>
    </source>
</reference>
<sequence>MIKLIEPLKKLIIDGLAVSGEEVEDQLFGGFCDCGSLMYQRFWFAKESEKILVSECDRCWKYKAMIFNSHSFVSHQSVDVIGKHDFIEFLQKTIGNREFEALLRKSKNEEFDPLHYSKAKKMLASMNLDVEEVLNQIK</sequence>
<protein>
    <submittedName>
        <fullName evidence="2">Uncharacterized protein</fullName>
    </submittedName>
</protein>
<organism evidence="2">
    <name type="scientific">Archaeoglobus fulgidus</name>
    <dbReference type="NCBI Taxonomy" id="2234"/>
    <lineage>
        <taxon>Archaea</taxon>
        <taxon>Methanobacteriati</taxon>
        <taxon>Methanobacteriota</taxon>
        <taxon>Archaeoglobi</taxon>
        <taxon>Archaeoglobales</taxon>
        <taxon>Archaeoglobaceae</taxon>
        <taxon>Archaeoglobus</taxon>
    </lineage>
</organism>
<comment type="caution">
    <text evidence="2">The sequence shown here is derived from an EMBL/GenBank/DDBJ whole genome shotgun (WGS) entry which is preliminary data.</text>
</comment>
<dbReference type="EMBL" id="DTLB01000020">
    <property type="protein sequence ID" value="HFW32026.1"/>
    <property type="molecule type" value="Genomic_DNA"/>
</dbReference>
<name>A0A7C3VC54_ARCFL</name>
<proteinExistence type="predicted"/>
<evidence type="ECO:0000313" key="2">
    <source>
        <dbReference type="EMBL" id="HGF87901.1"/>
    </source>
</evidence>
<dbReference type="EMBL" id="DSQD01000184">
    <property type="protein sequence ID" value="HGF87901.1"/>
    <property type="molecule type" value="Genomic_DNA"/>
</dbReference>
<dbReference type="AlphaFoldDB" id="A0A7C3VC54"/>
<gene>
    <name evidence="2" type="ORF">ENR21_05895</name>
    <name evidence="1" type="ORF">ENW66_03615</name>
</gene>
<evidence type="ECO:0000313" key="1">
    <source>
        <dbReference type="EMBL" id="HFW32026.1"/>
    </source>
</evidence>